<reference evidence="14 15" key="1">
    <citation type="submission" date="2017-02" db="EMBL/GenBank/DDBJ databases">
        <authorList>
            <person name="Peterson S.W."/>
        </authorList>
    </citation>
    <scope>NUCLEOTIDE SEQUENCE [LARGE SCALE GENOMIC DNA]</scope>
    <source>
        <strain evidence="14 15">ATCC 49788</strain>
    </source>
</reference>
<sequence>MWPTRSQLYTCLEQADSSPIARWLDYSLTSLIILNVIAVVLASEAAIYQRFAQAFNYFELFSVLVFTIEYVLRVWLSPQSPQKKYQSALWGRLRYLITPMAVIDLLAILPFYLGTMFGVTDLRILRSLRLLRVFKLTRHSQSIALFIKVLQQEAENLISAILVFCVLILLAAASMHFVEGEQQPEEFGSVLRALWWSTVTLATIGYGDVVPLTPLGKLLASFIIITGVAIAALPTAILASGFMNELIHRRNIFRMEVIQALEQDHLKFADLRHLEHLRLKIGISHADARLIFEEVKQTAWLQTHLNCPHCHQALMIRHPVGQIHLSASEPLAEP</sequence>
<evidence type="ECO:0000256" key="9">
    <source>
        <dbReference type="ARBA" id="ARBA00023065"/>
    </source>
</evidence>
<feature type="transmembrane region" description="Helical" evidence="12">
    <location>
        <begin position="28"/>
        <end position="48"/>
    </location>
</feature>
<protein>
    <submittedName>
        <fullName evidence="14">Voltage-gated potassium channel</fullName>
    </submittedName>
</protein>
<dbReference type="GO" id="GO:0001508">
    <property type="term" value="P:action potential"/>
    <property type="evidence" value="ECO:0007669"/>
    <property type="project" value="TreeGrafter"/>
</dbReference>
<keyword evidence="6" id="KW-0851">Voltage-gated channel</keyword>
<dbReference type="InterPro" id="IPR027359">
    <property type="entry name" value="Volt_channel_dom_sf"/>
</dbReference>
<dbReference type="RefSeq" id="WP_159448652.1">
    <property type="nucleotide sequence ID" value="NZ_FUYB01000019.1"/>
</dbReference>
<comment type="subcellular location">
    <subcellularLocation>
        <location evidence="1">Membrane</location>
        <topology evidence="1">Multi-pass membrane protein</topology>
    </subcellularLocation>
</comment>
<dbReference type="GO" id="GO:0008076">
    <property type="term" value="C:voltage-gated potassium channel complex"/>
    <property type="evidence" value="ECO:0007669"/>
    <property type="project" value="InterPro"/>
</dbReference>
<dbReference type="PRINTS" id="PR00169">
    <property type="entry name" value="KCHANNEL"/>
</dbReference>
<keyword evidence="4 12" id="KW-0812">Transmembrane</keyword>
<dbReference type="GO" id="GO:0005249">
    <property type="term" value="F:voltage-gated potassium channel activity"/>
    <property type="evidence" value="ECO:0007669"/>
    <property type="project" value="InterPro"/>
</dbReference>
<evidence type="ECO:0000256" key="7">
    <source>
        <dbReference type="ARBA" id="ARBA00022958"/>
    </source>
</evidence>
<evidence type="ECO:0000256" key="2">
    <source>
        <dbReference type="ARBA" id="ARBA00022448"/>
    </source>
</evidence>
<dbReference type="OrthoDB" id="9799090at2"/>
<organism evidence="14 15">
    <name type="scientific">Thiothrix eikelboomii</name>
    <dbReference type="NCBI Taxonomy" id="92487"/>
    <lineage>
        <taxon>Bacteria</taxon>
        <taxon>Pseudomonadati</taxon>
        <taxon>Pseudomonadota</taxon>
        <taxon>Gammaproteobacteria</taxon>
        <taxon>Thiotrichales</taxon>
        <taxon>Thiotrichaceae</taxon>
        <taxon>Thiothrix</taxon>
    </lineage>
</organism>
<keyword evidence="8 12" id="KW-1133">Transmembrane helix</keyword>
<feature type="transmembrane region" description="Helical" evidence="12">
    <location>
        <begin position="93"/>
        <end position="113"/>
    </location>
</feature>
<proteinExistence type="predicted"/>
<keyword evidence="15" id="KW-1185">Reference proteome</keyword>
<dbReference type="InterPro" id="IPR028325">
    <property type="entry name" value="VG_K_chnl"/>
</dbReference>
<keyword evidence="7" id="KW-0630">Potassium</keyword>
<keyword evidence="3" id="KW-0633">Potassium transport</keyword>
<dbReference type="STRING" id="92487.SAMN02745130_03133"/>
<name>A0A1T4XL63_9GAMM</name>
<evidence type="ECO:0000313" key="15">
    <source>
        <dbReference type="Proteomes" id="UP000190460"/>
    </source>
</evidence>
<dbReference type="Gene3D" id="1.10.287.70">
    <property type="match status" value="1"/>
</dbReference>
<dbReference type="Proteomes" id="UP000190460">
    <property type="component" value="Unassembled WGS sequence"/>
</dbReference>
<evidence type="ECO:0000256" key="11">
    <source>
        <dbReference type="ARBA" id="ARBA00023303"/>
    </source>
</evidence>
<dbReference type="PANTHER" id="PTHR11537:SF254">
    <property type="entry name" value="POTASSIUM VOLTAGE-GATED CHANNEL PROTEIN SHAB"/>
    <property type="match status" value="1"/>
</dbReference>
<evidence type="ECO:0000256" key="10">
    <source>
        <dbReference type="ARBA" id="ARBA00023136"/>
    </source>
</evidence>
<evidence type="ECO:0000256" key="4">
    <source>
        <dbReference type="ARBA" id="ARBA00022692"/>
    </source>
</evidence>
<evidence type="ECO:0000259" key="13">
    <source>
        <dbReference type="Pfam" id="PF00520"/>
    </source>
</evidence>
<dbReference type="SUPFAM" id="SSF81324">
    <property type="entry name" value="Voltage-gated potassium channels"/>
    <property type="match status" value="1"/>
</dbReference>
<feature type="transmembrane region" description="Helical" evidence="12">
    <location>
        <begin position="157"/>
        <end position="178"/>
    </location>
</feature>
<evidence type="ECO:0000256" key="6">
    <source>
        <dbReference type="ARBA" id="ARBA00022882"/>
    </source>
</evidence>
<evidence type="ECO:0000256" key="5">
    <source>
        <dbReference type="ARBA" id="ARBA00022826"/>
    </source>
</evidence>
<dbReference type="EMBL" id="FUYB01000019">
    <property type="protein sequence ID" value="SKA90329.1"/>
    <property type="molecule type" value="Genomic_DNA"/>
</dbReference>
<dbReference type="PANTHER" id="PTHR11537">
    <property type="entry name" value="VOLTAGE-GATED POTASSIUM CHANNEL"/>
    <property type="match status" value="1"/>
</dbReference>
<accession>A0A1T4XL63</accession>
<evidence type="ECO:0000313" key="14">
    <source>
        <dbReference type="EMBL" id="SKA90329.1"/>
    </source>
</evidence>
<feature type="transmembrane region" description="Helical" evidence="12">
    <location>
        <begin position="190"/>
        <end position="207"/>
    </location>
</feature>
<evidence type="ECO:0000256" key="3">
    <source>
        <dbReference type="ARBA" id="ARBA00022538"/>
    </source>
</evidence>
<keyword evidence="11 14" id="KW-0407">Ion channel</keyword>
<evidence type="ECO:0000256" key="8">
    <source>
        <dbReference type="ARBA" id="ARBA00022989"/>
    </source>
</evidence>
<keyword evidence="9" id="KW-0406">Ion transport</keyword>
<feature type="transmembrane region" description="Helical" evidence="12">
    <location>
        <begin position="54"/>
        <end position="72"/>
    </location>
</feature>
<dbReference type="AlphaFoldDB" id="A0A1T4XL63"/>
<keyword evidence="2" id="KW-0813">Transport</keyword>
<feature type="domain" description="Ion transport" evidence="13">
    <location>
        <begin position="22"/>
        <end position="243"/>
    </location>
</feature>
<evidence type="ECO:0000256" key="1">
    <source>
        <dbReference type="ARBA" id="ARBA00004141"/>
    </source>
</evidence>
<feature type="transmembrane region" description="Helical" evidence="12">
    <location>
        <begin position="219"/>
        <end position="242"/>
    </location>
</feature>
<dbReference type="Gene3D" id="1.20.120.350">
    <property type="entry name" value="Voltage-gated potassium channels. Chain C"/>
    <property type="match status" value="1"/>
</dbReference>
<keyword evidence="5" id="KW-0631">Potassium channel</keyword>
<dbReference type="Pfam" id="PF00520">
    <property type="entry name" value="Ion_trans"/>
    <property type="match status" value="1"/>
</dbReference>
<evidence type="ECO:0000256" key="12">
    <source>
        <dbReference type="SAM" id="Phobius"/>
    </source>
</evidence>
<dbReference type="InterPro" id="IPR005821">
    <property type="entry name" value="Ion_trans_dom"/>
</dbReference>
<gene>
    <name evidence="14" type="ORF">SAMN02745130_03133</name>
</gene>
<keyword evidence="10 12" id="KW-0472">Membrane</keyword>